<proteinExistence type="predicted"/>
<gene>
    <name evidence="2" type="ORF">Bfra_003807</name>
</gene>
<dbReference type="EMBL" id="JABFCT010000006">
    <property type="protein sequence ID" value="KAF5875353.1"/>
    <property type="molecule type" value="Genomic_DNA"/>
</dbReference>
<sequence length="204" mass="22819">MVAQNKLVRILSEDDKLKMLYQEALEFTTLVKQFSKHLGTEIPQMTSKIRADKEHQEFTQIPRPTNSSTGGIREPALFEDDEVHDYFYIRTTFKRPSLIIGQPFSQGQSIGDILTLASDFIGSNALRVQDNPSESGKSIQCDLIKDDDIYLASNDEICAAKHQSGELILTLRSRCRTGANNSTSIDISALAKYDTHYILISATS</sequence>
<organism evidence="2 3">
    <name type="scientific">Botrytis fragariae</name>
    <dbReference type="NCBI Taxonomy" id="1964551"/>
    <lineage>
        <taxon>Eukaryota</taxon>
        <taxon>Fungi</taxon>
        <taxon>Dikarya</taxon>
        <taxon>Ascomycota</taxon>
        <taxon>Pezizomycotina</taxon>
        <taxon>Leotiomycetes</taxon>
        <taxon>Helotiales</taxon>
        <taxon>Sclerotiniaceae</taxon>
        <taxon>Botrytis</taxon>
    </lineage>
</organism>
<keyword evidence="3" id="KW-1185">Reference proteome</keyword>
<feature type="compositionally biased region" description="Polar residues" evidence="1">
    <location>
        <begin position="58"/>
        <end position="70"/>
    </location>
</feature>
<dbReference type="Proteomes" id="UP000531561">
    <property type="component" value="Unassembled WGS sequence"/>
</dbReference>
<reference evidence="2 3" key="1">
    <citation type="journal article" date="2020" name="Phytopathology">
        <title>A high-quality genome resource of Botrytis fragariae, a new and rapidly spreading fungal pathogen causing strawberry gray mold in the U.S.A.</title>
        <authorList>
            <person name="Wu Y."/>
            <person name="Saski C.A."/>
            <person name="Schnabel G."/>
            <person name="Xiao S."/>
            <person name="Hu M."/>
        </authorList>
    </citation>
    <scope>NUCLEOTIDE SEQUENCE [LARGE SCALE GENOMIC DNA]</scope>
    <source>
        <strain evidence="2 3">BVB16</strain>
    </source>
</reference>
<evidence type="ECO:0000313" key="3">
    <source>
        <dbReference type="Proteomes" id="UP000531561"/>
    </source>
</evidence>
<evidence type="ECO:0000313" key="2">
    <source>
        <dbReference type="EMBL" id="KAF5875353.1"/>
    </source>
</evidence>
<dbReference type="OrthoDB" id="3555592at2759"/>
<name>A0A8H6AXD5_9HELO</name>
<dbReference type="GeneID" id="59257904"/>
<comment type="caution">
    <text evidence="2">The sequence shown here is derived from an EMBL/GenBank/DDBJ whole genome shotgun (WGS) entry which is preliminary data.</text>
</comment>
<feature type="region of interest" description="Disordered" evidence="1">
    <location>
        <begin position="54"/>
        <end position="73"/>
    </location>
</feature>
<dbReference type="RefSeq" id="XP_037194299.1">
    <property type="nucleotide sequence ID" value="XM_037334212.1"/>
</dbReference>
<accession>A0A8H6AXD5</accession>
<dbReference type="AlphaFoldDB" id="A0A8H6AXD5"/>
<evidence type="ECO:0000256" key="1">
    <source>
        <dbReference type="SAM" id="MobiDB-lite"/>
    </source>
</evidence>
<protein>
    <submittedName>
        <fullName evidence="2">Uncharacterized protein</fullName>
    </submittedName>
</protein>